<dbReference type="RefSeq" id="WP_071611578.1">
    <property type="nucleotide sequence ID" value="NZ_CP015756.1"/>
</dbReference>
<accession>A0A1J0GD80</accession>
<dbReference type="AlphaFoldDB" id="A0A1J0GD80"/>
<dbReference type="Pfam" id="PF13391">
    <property type="entry name" value="HNH_2"/>
    <property type="match status" value="1"/>
</dbReference>
<proteinExistence type="predicted"/>
<evidence type="ECO:0000313" key="3">
    <source>
        <dbReference type="Proteomes" id="UP000182569"/>
    </source>
</evidence>
<feature type="domain" description="HNH nuclease" evidence="1">
    <location>
        <begin position="157"/>
        <end position="208"/>
    </location>
</feature>
<evidence type="ECO:0000313" key="2">
    <source>
        <dbReference type="EMBL" id="APC39285.1"/>
    </source>
</evidence>
<name>A0A1J0GD80_9CLOT</name>
<dbReference type="InterPro" id="IPR003615">
    <property type="entry name" value="HNH_nuc"/>
</dbReference>
<protein>
    <recommendedName>
        <fullName evidence="1">HNH nuclease domain-containing protein</fullName>
    </recommendedName>
</protein>
<organism evidence="2 3">
    <name type="scientific">Clostridium estertheticum subsp. estertheticum</name>
    <dbReference type="NCBI Taxonomy" id="1552"/>
    <lineage>
        <taxon>Bacteria</taxon>
        <taxon>Bacillati</taxon>
        <taxon>Bacillota</taxon>
        <taxon>Clostridia</taxon>
        <taxon>Eubacteriales</taxon>
        <taxon>Clostridiaceae</taxon>
        <taxon>Clostridium</taxon>
    </lineage>
</organism>
<dbReference type="OrthoDB" id="5678128at2"/>
<dbReference type="KEGG" id="ceu:A7L45_04020"/>
<keyword evidence="3" id="KW-1185">Reference proteome</keyword>
<dbReference type="STRING" id="1552.A7L45_04020"/>
<sequence length="261" mass="31021">MKNLLLIQREKLEKLNYIRKAEPESDYWADFSYKLVKKYLNCFDDCFNLIIIGDKNIEKDFYIIPFKYISDIFIEEFLSADKKNKRVRWVCKIKNNKFMLNKCCENRDVAIFYGNTNYLTEAKNISYEEITHKALVNIRQKQGLFRKKVLKNFNGKCCLTGIREKDLIIASHIIPWSDRVDTRLDPGNGLCFSVLYDKLFDKGFISLDDKYKILIPSNLENISPELIDILFEIKDKQISCPKEYPIKKEYLIYHRKNIFKG</sequence>
<gene>
    <name evidence="2" type="ORF">A7L45_04020</name>
</gene>
<dbReference type="Proteomes" id="UP000182569">
    <property type="component" value="Chromosome"/>
</dbReference>
<evidence type="ECO:0000259" key="1">
    <source>
        <dbReference type="Pfam" id="PF13391"/>
    </source>
</evidence>
<dbReference type="EMBL" id="CP015756">
    <property type="protein sequence ID" value="APC39285.1"/>
    <property type="molecule type" value="Genomic_DNA"/>
</dbReference>
<reference evidence="3" key="1">
    <citation type="journal article" date="2016" name="Front. Microbiol.">
        <title>Complete Genome Sequence of Clostridium estertheticum DSM 8809, a Microbe Identified in Spoiled Vacuum Packed Beef.</title>
        <authorList>
            <person name="Yu Z."/>
            <person name="Gunn L."/>
            <person name="Brennan E."/>
            <person name="Reid R."/>
            <person name="Wall P.G."/>
            <person name="Gaora O.P."/>
            <person name="Hurley D."/>
            <person name="Bolton D."/>
            <person name="Fanning S."/>
        </authorList>
    </citation>
    <scope>NUCLEOTIDE SEQUENCE [LARGE SCALE GENOMIC DNA]</scope>
    <source>
        <strain evidence="3">DSM 8809</strain>
    </source>
</reference>